<evidence type="ECO:0000313" key="11">
    <source>
        <dbReference type="EMBL" id="TCF94983.1"/>
    </source>
</evidence>
<dbReference type="EMBL" id="SHPS01000023">
    <property type="protein sequence ID" value="TCD85776.1"/>
    <property type="molecule type" value="Genomic_DNA"/>
</dbReference>
<dbReference type="Proteomes" id="UP000292751">
    <property type="component" value="Unassembled WGS sequence"/>
</dbReference>
<organism evidence="10 21">
    <name type="scientific">Bifidobacterium longum subsp. longum</name>
    <dbReference type="NCBI Taxonomy" id="1679"/>
    <lineage>
        <taxon>Bacteria</taxon>
        <taxon>Bacillati</taxon>
        <taxon>Actinomycetota</taxon>
        <taxon>Actinomycetes</taxon>
        <taxon>Bifidobacteriales</taxon>
        <taxon>Bifidobacteriaceae</taxon>
        <taxon>Bifidobacterium</taxon>
    </lineage>
</organism>
<dbReference type="Proteomes" id="UP000293319">
    <property type="component" value="Unassembled WGS sequence"/>
</dbReference>
<dbReference type="AlphaFoldDB" id="A0A087AWK6"/>
<evidence type="ECO:0000313" key="12">
    <source>
        <dbReference type="EMBL" id="TPH35758.1"/>
    </source>
</evidence>
<dbReference type="EMBL" id="SHSD01000031">
    <property type="protein sequence ID" value="TCF09881.1"/>
    <property type="molecule type" value="Genomic_DNA"/>
</dbReference>
<evidence type="ECO:0000313" key="18">
    <source>
        <dbReference type="Proteomes" id="UP000292692"/>
    </source>
</evidence>
<dbReference type="EMBL" id="SHSP01000014">
    <property type="protein sequence ID" value="TCF31236.1"/>
    <property type="molecule type" value="Genomic_DNA"/>
</dbReference>
<reference evidence="12" key="2">
    <citation type="journal article" date="2019" name="Appl. Environ. Microbiol.">
        <title>An in vitro enrichment strategy for formulating synergistic synbiotics.</title>
        <authorList>
            <person name="Kok C.R."/>
            <person name="Quintero D.F.G."/>
            <person name="Niyirora C."/>
            <person name="Rose D."/>
            <person name="Li A."/>
            <person name="Hutkins R."/>
        </authorList>
    </citation>
    <scope>NUCLEOTIDE SEQUENCE</scope>
    <source>
        <strain evidence="12">CR15</strain>
    </source>
</reference>
<dbReference type="Proteomes" id="UP000292260">
    <property type="component" value="Unassembled WGS sequence"/>
</dbReference>
<dbReference type="EMBL" id="SHSV01000021">
    <property type="protein sequence ID" value="TCF45398.1"/>
    <property type="molecule type" value="Genomic_DNA"/>
</dbReference>
<reference evidence="10" key="3">
    <citation type="submission" date="2019-02" db="EMBL/GenBank/DDBJ databases">
        <authorList>
            <person name="Odamaki T."/>
        </authorList>
    </citation>
    <scope>NUCLEOTIDE SEQUENCE</scope>
    <source>
        <strain evidence="1">MCC10009</strain>
        <strain evidence="2">MCC10043</strain>
        <strain evidence="3">MCC10044</strain>
        <strain evidence="4">MCC10070</strain>
        <strain evidence="5">MCC10076</strain>
        <strain evidence="6">MCC10083</strain>
        <strain evidence="7">MCC10096</strain>
        <strain evidence="8">MCC10100</strain>
        <strain evidence="9">MCC10102</strain>
        <strain evidence="10">MCC10118</strain>
        <strain evidence="11">MCC10120</strain>
    </source>
</reference>
<dbReference type="GeneID" id="69578344"/>
<dbReference type="EMBL" id="SHRR01000017">
    <property type="protein sequence ID" value="TCE85673.1"/>
    <property type="molecule type" value="Genomic_DNA"/>
</dbReference>
<proteinExistence type="predicted"/>
<evidence type="ECO:0000313" key="2">
    <source>
        <dbReference type="EMBL" id="TCE40345.1"/>
    </source>
</evidence>
<protein>
    <submittedName>
        <fullName evidence="12">Metallopeptidase family protein</fullName>
    </submittedName>
</protein>
<dbReference type="Proteomes" id="UP000294241">
    <property type="component" value="Unassembled WGS sequence"/>
</dbReference>
<accession>A0A087AWK6</accession>
<evidence type="ECO:0000313" key="6">
    <source>
        <dbReference type="EMBL" id="TCF09881.1"/>
    </source>
</evidence>
<reference evidence="12" key="4">
    <citation type="submission" date="2019-04" db="EMBL/GenBank/DDBJ databases">
        <authorList>
            <person name="Kok C.R."/>
            <person name="Hutkins R."/>
        </authorList>
    </citation>
    <scope>NUCLEOTIDE SEQUENCE</scope>
    <source>
        <strain evidence="12">CR15</strain>
    </source>
</reference>
<evidence type="ECO:0000313" key="13">
    <source>
        <dbReference type="Proteomes" id="UP000291226"/>
    </source>
</evidence>
<dbReference type="RefSeq" id="WP_007052767.1">
    <property type="nucleotide sequence ID" value="NZ_AP022379.1"/>
</dbReference>
<dbReference type="EMBL" id="SHQU01000029">
    <property type="protein sequence ID" value="TCE40345.1"/>
    <property type="molecule type" value="Genomic_DNA"/>
</dbReference>
<dbReference type="CDD" id="cd12952">
    <property type="entry name" value="MMP_ACEL2062"/>
    <property type="match status" value="1"/>
</dbReference>
<sequence length="122" mass="13902">MHISDDEFERAIEQVLDDLPERFARVLENVGIVVADEPNERELATMSNPCGELLGLYEGIPVTKRTTGYSGVMPDVITLFKGPHERVCSTQAELRQRIRKTVLHEIGHFFGFDDEYLHSHGY</sequence>
<gene>
    <name evidence="12" type="ORF">FCO76_06330</name>
    <name evidence="1" type="ORF">MCC10009_1090</name>
    <name evidence="2" type="ORF">MCC10043_1292</name>
    <name evidence="3" type="ORF">MCC10044_1167</name>
    <name evidence="4" type="ORF">MCC10070_1155</name>
    <name evidence="5" type="ORF">MCC10076_1408</name>
    <name evidence="6" type="ORF">MCC10083_1110</name>
    <name evidence="7" type="ORF">MCC10096_1310</name>
    <name evidence="8" type="ORF">MCC10100_1139</name>
    <name evidence="9" type="ORF">MCC10102_1157</name>
    <name evidence="10" type="ORF">MCC10118_1043</name>
    <name evidence="11" type="ORF">MCC10120_1222</name>
</gene>
<dbReference type="EMBL" id="SHTU01000021">
    <property type="protein sequence ID" value="TCF94983.1"/>
    <property type="molecule type" value="Genomic_DNA"/>
</dbReference>
<name>A0A087AWK6_BIFLL</name>
<dbReference type="Proteomes" id="UP000292692">
    <property type="component" value="Unassembled WGS sequence"/>
</dbReference>
<evidence type="ECO:0000313" key="14">
    <source>
        <dbReference type="Proteomes" id="UP000291713"/>
    </source>
</evidence>
<dbReference type="Proteomes" id="UP000292932">
    <property type="component" value="Unassembled WGS sequence"/>
</dbReference>
<evidence type="ECO:0000313" key="23">
    <source>
        <dbReference type="Proteomes" id="UP000294241"/>
    </source>
</evidence>
<dbReference type="Proteomes" id="UP000293137">
    <property type="component" value="Unassembled WGS sequence"/>
</dbReference>
<dbReference type="Proteomes" id="UP000291226">
    <property type="component" value="Unassembled WGS sequence"/>
</dbReference>
<dbReference type="Proteomes" id="UP000291881">
    <property type="component" value="Unassembled WGS sequence"/>
</dbReference>
<dbReference type="SUPFAM" id="SSF55486">
    <property type="entry name" value="Metalloproteases ('zincins'), catalytic domain"/>
    <property type="match status" value="1"/>
</dbReference>
<dbReference type="InterPro" id="IPR010428">
    <property type="entry name" value="Zincin_1"/>
</dbReference>
<dbReference type="Gene3D" id="3.30.2010.20">
    <property type="match status" value="1"/>
</dbReference>
<evidence type="ECO:0000313" key="3">
    <source>
        <dbReference type="EMBL" id="TCE44179.1"/>
    </source>
</evidence>
<evidence type="ECO:0000313" key="7">
    <source>
        <dbReference type="EMBL" id="TCF31236.1"/>
    </source>
</evidence>
<dbReference type="Proteomes" id="UP000291814">
    <property type="component" value="Unassembled WGS sequence"/>
</dbReference>
<evidence type="ECO:0000313" key="5">
    <source>
        <dbReference type="EMBL" id="TCE97805.1"/>
    </source>
</evidence>
<evidence type="ECO:0000313" key="20">
    <source>
        <dbReference type="Proteomes" id="UP000292932"/>
    </source>
</evidence>
<dbReference type="OMA" id="IGHHFGF"/>
<dbReference type="EMBL" id="SHRX01000021">
    <property type="protein sequence ID" value="TCE97805.1"/>
    <property type="molecule type" value="Genomic_DNA"/>
</dbReference>
<evidence type="ECO:0000313" key="22">
    <source>
        <dbReference type="Proteomes" id="UP000293319"/>
    </source>
</evidence>
<evidence type="ECO:0000313" key="15">
    <source>
        <dbReference type="Proteomes" id="UP000291814"/>
    </source>
</evidence>
<dbReference type="Proteomes" id="UP000291713">
    <property type="component" value="Unassembled WGS sequence"/>
</dbReference>
<reference evidence="13 14" key="1">
    <citation type="journal article" date="2018" name="Sci. Rep.">
        <title>Genomic diversity and distribution of Bifidobacterium longum subsp. longum across the human lifespan.</title>
        <authorList>
            <person name="Odamaki T."/>
            <person name="Bottacini F."/>
            <person name="Kato K."/>
            <person name="Mitsuyama E."/>
            <person name="Yoshida K."/>
            <person name="Horigome A."/>
            <person name="Xiao J.Z."/>
            <person name="van Sinderen D."/>
        </authorList>
    </citation>
    <scope>NUCLEOTIDE SEQUENCE [LARGE SCALE GENOMIC DNA]</scope>
    <source>
        <strain evidence="1 16">MCC10009</strain>
        <strain evidence="2 17">MCC10043</strain>
        <strain evidence="3 22">MCC10044</strain>
        <strain evidence="4 15">MCC10070</strain>
        <strain evidence="5 19">MCC10076</strain>
        <strain evidence="6 13">MCC10083</strain>
        <strain evidence="7 20">MCC10096</strain>
        <strain evidence="8 23">MCC10100</strain>
        <strain evidence="9 18">MCC10102</strain>
        <strain evidence="10 21">MCC10118</strain>
        <strain evidence="11 14">MCC10120</strain>
    </source>
</reference>
<evidence type="ECO:0000313" key="9">
    <source>
        <dbReference type="EMBL" id="TCF45398.1"/>
    </source>
</evidence>
<dbReference type="InterPro" id="IPR038555">
    <property type="entry name" value="Zincin_1_sf"/>
</dbReference>
<evidence type="ECO:0000313" key="17">
    <source>
        <dbReference type="Proteomes" id="UP000292260"/>
    </source>
</evidence>
<dbReference type="EMBL" id="SZNG01000008">
    <property type="protein sequence ID" value="TPH35758.1"/>
    <property type="molecule type" value="Genomic_DNA"/>
</dbReference>
<evidence type="ECO:0000313" key="19">
    <source>
        <dbReference type="Proteomes" id="UP000292751"/>
    </source>
</evidence>
<evidence type="ECO:0000313" key="4">
    <source>
        <dbReference type="EMBL" id="TCE85673.1"/>
    </source>
</evidence>
<evidence type="ECO:0000313" key="21">
    <source>
        <dbReference type="Proteomes" id="UP000293137"/>
    </source>
</evidence>
<comment type="caution">
    <text evidence="10">The sequence shown here is derived from an EMBL/GenBank/DDBJ whole genome shotgun (WGS) entry which is preliminary data.</text>
</comment>
<dbReference type="EMBL" id="SHQV01000015">
    <property type="protein sequence ID" value="TCE44179.1"/>
    <property type="molecule type" value="Genomic_DNA"/>
</dbReference>
<evidence type="ECO:0000313" key="1">
    <source>
        <dbReference type="EMBL" id="TCD85776.1"/>
    </source>
</evidence>
<evidence type="ECO:0000313" key="8">
    <source>
        <dbReference type="EMBL" id="TCF39474.1"/>
    </source>
</evidence>
<dbReference type="EMBL" id="SHTH01000010">
    <property type="protein sequence ID" value="TCF69584.1"/>
    <property type="molecule type" value="Genomic_DNA"/>
</dbReference>
<evidence type="ECO:0000313" key="10">
    <source>
        <dbReference type="EMBL" id="TCF69584.1"/>
    </source>
</evidence>
<evidence type="ECO:0000313" key="16">
    <source>
        <dbReference type="Proteomes" id="UP000291881"/>
    </source>
</evidence>
<dbReference type="Pfam" id="PF06262">
    <property type="entry name" value="Zincin_1"/>
    <property type="match status" value="1"/>
</dbReference>
<dbReference type="Proteomes" id="UP000315512">
    <property type="component" value="Unassembled WGS sequence"/>
</dbReference>
<dbReference type="EMBL" id="SHST01000025">
    <property type="protein sequence ID" value="TCF39474.1"/>
    <property type="molecule type" value="Genomic_DNA"/>
</dbReference>